<feature type="transmembrane region" description="Helical" evidence="1">
    <location>
        <begin position="200"/>
        <end position="219"/>
    </location>
</feature>
<keyword evidence="1" id="KW-0812">Transmembrane</keyword>
<feature type="signal peptide" evidence="2">
    <location>
        <begin position="1"/>
        <end position="19"/>
    </location>
</feature>
<dbReference type="Proteomes" id="UP000190637">
    <property type="component" value="Unassembled WGS sequence"/>
</dbReference>
<feature type="chain" id="PRO_5038882362" evidence="2">
    <location>
        <begin position="20"/>
        <end position="277"/>
    </location>
</feature>
<dbReference type="RefSeq" id="WP_235000598.1">
    <property type="nucleotide sequence ID" value="NZ_FUWS01000001.1"/>
</dbReference>
<keyword evidence="1" id="KW-0472">Membrane</keyword>
<evidence type="ECO:0000313" key="4">
    <source>
        <dbReference type="Proteomes" id="UP000190637"/>
    </source>
</evidence>
<keyword evidence="1" id="KW-1133">Transmembrane helix</keyword>
<gene>
    <name evidence="3" type="ORF">SAMN02745673_00199</name>
</gene>
<feature type="transmembrane region" description="Helical" evidence="1">
    <location>
        <begin position="105"/>
        <end position="131"/>
    </location>
</feature>
<evidence type="ECO:0000256" key="1">
    <source>
        <dbReference type="SAM" id="Phobius"/>
    </source>
</evidence>
<accession>A0A1T4K787</accession>
<evidence type="ECO:0000256" key="2">
    <source>
        <dbReference type="SAM" id="SignalP"/>
    </source>
</evidence>
<dbReference type="EMBL" id="FUWS01000001">
    <property type="protein sequence ID" value="SJZ38207.1"/>
    <property type="molecule type" value="Genomic_DNA"/>
</dbReference>
<dbReference type="AlphaFoldDB" id="A0A1T4K787"/>
<feature type="transmembrane region" description="Helical" evidence="1">
    <location>
        <begin position="176"/>
        <end position="194"/>
    </location>
</feature>
<proteinExistence type="predicted"/>
<reference evidence="3 4" key="1">
    <citation type="submission" date="2017-02" db="EMBL/GenBank/DDBJ databases">
        <authorList>
            <person name="Peterson S.W."/>
        </authorList>
    </citation>
    <scope>NUCLEOTIDE SEQUENCE [LARGE SCALE GENOMIC DNA]</scope>
    <source>
        <strain evidence="3 4">DSM 45154</strain>
    </source>
</reference>
<keyword evidence="4" id="KW-1185">Reference proteome</keyword>
<keyword evidence="3" id="KW-0378">Hydrolase</keyword>
<dbReference type="InterPro" id="IPR007404">
    <property type="entry name" value="YdjM-like"/>
</dbReference>
<organism evidence="3 4">
    <name type="scientific">Marinactinospora thermotolerans DSM 45154</name>
    <dbReference type="NCBI Taxonomy" id="1122192"/>
    <lineage>
        <taxon>Bacteria</taxon>
        <taxon>Bacillati</taxon>
        <taxon>Actinomycetota</taxon>
        <taxon>Actinomycetes</taxon>
        <taxon>Streptosporangiales</taxon>
        <taxon>Nocardiopsidaceae</taxon>
        <taxon>Marinactinospora</taxon>
    </lineage>
</organism>
<name>A0A1T4K787_9ACTN</name>
<protein>
    <submittedName>
        <fullName evidence="3">LexA-binding, inner membrane-associated putative hydrolase</fullName>
    </submittedName>
</protein>
<dbReference type="STRING" id="1122192.SAMN02745673_00199"/>
<dbReference type="Pfam" id="PF04307">
    <property type="entry name" value="YdjM"/>
    <property type="match status" value="1"/>
</dbReference>
<sequence length="277" mass="28600">MMGASHAATGAFAGLAASAAVTALGGASPDGWTLVGGALVGAGAALVPDLDHPDSTATRSQGPFTRWLSTGVRALSAQVYLATRTRWDRSSDGTHRYLFHTPACALALGLIVGVTAALWWQVAAVVVWFTLSLALRGLGRCLPAGPARTAVTSWLGLFGPRRRGGGMLRPATRYRLVEWASVSIGAALLTALLFNAGSHLAGAPVGAALALGMIVHVLGDALTRSAVPLAWPVAVKGQRWRMVGAPRSLRFSTGSWQEVVIRVVCLAGTPLLGLAVL</sequence>
<dbReference type="GO" id="GO:0016787">
    <property type="term" value="F:hydrolase activity"/>
    <property type="evidence" value="ECO:0007669"/>
    <property type="project" value="UniProtKB-KW"/>
</dbReference>
<keyword evidence="2" id="KW-0732">Signal</keyword>
<evidence type="ECO:0000313" key="3">
    <source>
        <dbReference type="EMBL" id="SJZ38207.1"/>
    </source>
</evidence>